<dbReference type="InterPro" id="IPR015424">
    <property type="entry name" value="PyrdxlP-dep_Trfase"/>
</dbReference>
<dbReference type="InterPro" id="IPR050106">
    <property type="entry name" value="HistidinolP_aminotransfase"/>
</dbReference>
<evidence type="ECO:0000256" key="5">
    <source>
        <dbReference type="ARBA" id="ARBA00022576"/>
    </source>
</evidence>
<evidence type="ECO:0000313" key="11">
    <source>
        <dbReference type="EMBL" id="GLS15487.1"/>
    </source>
</evidence>
<comment type="pathway">
    <text evidence="2 9">Amino-acid biosynthesis; L-histidine biosynthesis; L-histidine from 5-phospho-alpha-D-ribose 1-diphosphate: step 7/9.</text>
</comment>
<evidence type="ECO:0000256" key="4">
    <source>
        <dbReference type="ARBA" id="ARBA00011738"/>
    </source>
</evidence>
<evidence type="ECO:0000256" key="3">
    <source>
        <dbReference type="ARBA" id="ARBA00007970"/>
    </source>
</evidence>
<dbReference type="InterPro" id="IPR004839">
    <property type="entry name" value="Aminotransferase_I/II_large"/>
</dbReference>
<dbReference type="RefSeq" id="WP_284308365.1">
    <property type="nucleotide sequence ID" value="NZ_BSPB01000026.1"/>
</dbReference>
<evidence type="ECO:0000256" key="7">
    <source>
        <dbReference type="ARBA" id="ARBA00022898"/>
    </source>
</evidence>
<comment type="catalytic activity">
    <reaction evidence="8 9">
        <text>L-histidinol phosphate + 2-oxoglutarate = 3-(imidazol-4-yl)-2-oxopropyl phosphate + L-glutamate</text>
        <dbReference type="Rhea" id="RHEA:23744"/>
        <dbReference type="ChEBI" id="CHEBI:16810"/>
        <dbReference type="ChEBI" id="CHEBI:29985"/>
        <dbReference type="ChEBI" id="CHEBI:57766"/>
        <dbReference type="ChEBI" id="CHEBI:57980"/>
        <dbReference type="EC" id="2.6.1.9"/>
    </reaction>
</comment>
<dbReference type="CDD" id="cd00609">
    <property type="entry name" value="AAT_like"/>
    <property type="match status" value="1"/>
</dbReference>
<dbReference type="Gene3D" id="3.90.1150.10">
    <property type="entry name" value="Aspartate Aminotransferase, domain 1"/>
    <property type="match status" value="1"/>
</dbReference>
<comment type="caution">
    <text evidence="11">The sequence shown here is derived from an EMBL/GenBank/DDBJ whole genome shotgun (WGS) entry which is preliminary data.</text>
</comment>
<evidence type="ECO:0000256" key="1">
    <source>
        <dbReference type="ARBA" id="ARBA00001933"/>
    </source>
</evidence>
<dbReference type="Proteomes" id="UP001156903">
    <property type="component" value="Unassembled WGS sequence"/>
</dbReference>
<feature type="modified residue" description="N6-(pyridoxal phosphate)lysine" evidence="9">
    <location>
        <position position="214"/>
    </location>
</feature>
<evidence type="ECO:0000256" key="8">
    <source>
        <dbReference type="ARBA" id="ARBA00047481"/>
    </source>
</evidence>
<keyword evidence="9" id="KW-0368">Histidine biosynthesis</keyword>
<evidence type="ECO:0000256" key="2">
    <source>
        <dbReference type="ARBA" id="ARBA00005011"/>
    </source>
</evidence>
<organism evidence="11 12">
    <name type="scientific">Hydrogenophaga electricum</name>
    <dbReference type="NCBI Taxonomy" id="1230953"/>
    <lineage>
        <taxon>Bacteria</taxon>
        <taxon>Pseudomonadati</taxon>
        <taxon>Pseudomonadota</taxon>
        <taxon>Betaproteobacteria</taxon>
        <taxon>Burkholderiales</taxon>
        <taxon>Comamonadaceae</taxon>
        <taxon>Hydrogenophaga</taxon>
    </lineage>
</organism>
<evidence type="ECO:0000313" key="12">
    <source>
        <dbReference type="Proteomes" id="UP001156903"/>
    </source>
</evidence>
<evidence type="ECO:0000256" key="9">
    <source>
        <dbReference type="HAMAP-Rule" id="MF_01023"/>
    </source>
</evidence>
<dbReference type="InterPro" id="IPR001917">
    <property type="entry name" value="Aminotrans_II_pyridoxalP_BS"/>
</dbReference>
<gene>
    <name evidence="11" type="primary">hisC2_2</name>
    <name evidence="9" type="synonym">hisC</name>
    <name evidence="11" type="ORF">GCM10007935_29230</name>
</gene>
<reference evidence="12" key="1">
    <citation type="journal article" date="2019" name="Int. J. Syst. Evol. Microbiol.">
        <title>The Global Catalogue of Microorganisms (GCM) 10K type strain sequencing project: providing services to taxonomists for standard genome sequencing and annotation.</title>
        <authorList>
            <consortium name="The Broad Institute Genomics Platform"/>
            <consortium name="The Broad Institute Genome Sequencing Center for Infectious Disease"/>
            <person name="Wu L."/>
            <person name="Ma J."/>
        </authorList>
    </citation>
    <scope>NUCLEOTIDE SEQUENCE [LARGE SCALE GENOMIC DNA]</scope>
    <source>
        <strain evidence="12">NBRC 109341</strain>
    </source>
</reference>
<dbReference type="Gene3D" id="3.40.640.10">
    <property type="entry name" value="Type I PLP-dependent aspartate aminotransferase-like (Major domain)"/>
    <property type="match status" value="1"/>
</dbReference>
<evidence type="ECO:0000256" key="6">
    <source>
        <dbReference type="ARBA" id="ARBA00022679"/>
    </source>
</evidence>
<feature type="domain" description="Aminotransferase class I/classII large" evidence="10">
    <location>
        <begin position="29"/>
        <end position="351"/>
    </location>
</feature>
<comment type="cofactor">
    <cofactor evidence="1 9">
        <name>pyridoxal 5'-phosphate</name>
        <dbReference type="ChEBI" id="CHEBI:597326"/>
    </cofactor>
</comment>
<dbReference type="InterPro" id="IPR005861">
    <property type="entry name" value="HisP_aminotrans"/>
</dbReference>
<dbReference type="InterPro" id="IPR015422">
    <property type="entry name" value="PyrdxlP-dep_Trfase_small"/>
</dbReference>
<evidence type="ECO:0000259" key="10">
    <source>
        <dbReference type="Pfam" id="PF00155"/>
    </source>
</evidence>
<keyword evidence="6 9" id="KW-0808">Transferase</keyword>
<dbReference type="InterPro" id="IPR015421">
    <property type="entry name" value="PyrdxlP-dep_Trfase_major"/>
</dbReference>
<accession>A0ABQ6C752</accession>
<dbReference type="EMBL" id="BSPB01000026">
    <property type="protein sequence ID" value="GLS15487.1"/>
    <property type="molecule type" value="Genomic_DNA"/>
</dbReference>
<sequence>MTVPASPFWSPAIRGLHAYVPGEQPQGEGWIKLNTNESPYPPSPRALAAIRAAADERLRLYPDPQSLALRQTVASRFGLEAAQVFVGNGSDEVLALAFMALLRHQRPVLFPDITYSFYPVYANLYGAAFEQVPLDPQFAVRVADYERPNGGILLPNPNAPTGVALPLADIRALLRAHPTSVVVIDEAYVDFGAESAAALVPEFPNLLVVQTLSKSRALAGLRVGFALGQAALIEALTVVKDSFNSYPLDRLAQAGAQAALADEAHFEHTRQQTIASREWLAAALAARGFACLPSCANFLFVAHPDHPAAGLMQALRERRILVRHFRQPRIDNHLRITIGTQAECERLVAAIDEVLA</sequence>
<dbReference type="NCBIfam" id="TIGR01141">
    <property type="entry name" value="hisC"/>
    <property type="match status" value="1"/>
</dbReference>
<dbReference type="PANTHER" id="PTHR43643">
    <property type="entry name" value="HISTIDINOL-PHOSPHATE AMINOTRANSFERASE 2"/>
    <property type="match status" value="1"/>
</dbReference>
<protein>
    <recommendedName>
        <fullName evidence="9">Histidinol-phosphate aminotransferase</fullName>
        <ecNumber evidence="9">2.6.1.9</ecNumber>
    </recommendedName>
    <alternativeName>
        <fullName evidence="9">Imidazole acetol-phosphate transaminase</fullName>
    </alternativeName>
</protein>
<dbReference type="GO" id="GO:0008483">
    <property type="term" value="F:transaminase activity"/>
    <property type="evidence" value="ECO:0007669"/>
    <property type="project" value="UniProtKB-KW"/>
</dbReference>
<dbReference type="PANTHER" id="PTHR43643:SF3">
    <property type="entry name" value="HISTIDINOL-PHOSPHATE AMINOTRANSFERASE"/>
    <property type="match status" value="1"/>
</dbReference>
<comment type="subunit">
    <text evidence="4 9">Homodimer.</text>
</comment>
<proteinExistence type="inferred from homology"/>
<keyword evidence="7 9" id="KW-0663">Pyridoxal phosphate</keyword>
<dbReference type="Pfam" id="PF00155">
    <property type="entry name" value="Aminotran_1_2"/>
    <property type="match status" value="1"/>
</dbReference>
<keyword evidence="9" id="KW-0028">Amino-acid biosynthesis</keyword>
<dbReference type="SUPFAM" id="SSF53383">
    <property type="entry name" value="PLP-dependent transferases"/>
    <property type="match status" value="1"/>
</dbReference>
<dbReference type="HAMAP" id="MF_01023">
    <property type="entry name" value="HisC_aminotrans_2"/>
    <property type="match status" value="1"/>
</dbReference>
<dbReference type="EC" id="2.6.1.9" evidence="9"/>
<keyword evidence="12" id="KW-1185">Reference proteome</keyword>
<dbReference type="PROSITE" id="PS00599">
    <property type="entry name" value="AA_TRANSFER_CLASS_2"/>
    <property type="match status" value="1"/>
</dbReference>
<name>A0ABQ6C752_9BURK</name>
<comment type="similarity">
    <text evidence="3 9">Belongs to the class-II pyridoxal-phosphate-dependent aminotransferase family. Histidinol-phosphate aminotransferase subfamily.</text>
</comment>
<keyword evidence="5 9" id="KW-0032">Aminotransferase</keyword>